<evidence type="ECO:0000313" key="2">
    <source>
        <dbReference type="EMBL" id="CAK0875235.1"/>
    </source>
</evidence>
<name>A0ABN9VPB1_9DINO</name>
<organism evidence="2 3">
    <name type="scientific">Prorocentrum cordatum</name>
    <dbReference type="NCBI Taxonomy" id="2364126"/>
    <lineage>
        <taxon>Eukaryota</taxon>
        <taxon>Sar</taxon>
        <taxon>Alveolata</taxon>
        <taxon>Dinophyceae</taxon>
        <taxon>Prorocentrales</taxon>
        <taxon>Prorocentraceae</taxon>
        <taxon>Prorocentrum</taxon>
    </lineage>
</organism>
<protein>
    <submittedName>
        <fullName evidence="2">Uncharacterized protein</fullName>
    </submittedName>
</protein>
<accession>A0ABN9VPB1</accession>
<keyword evidence="3" id="KW-1185">Reference proteome</keyword>
<gene>
    <name evidence="2" type="ORF">PCOR1329_LOCUS59945</name>
</gene>
<reference evidence="2" key="1">
    <citation type="submission" date="2023-10" db="EMBL/GenBank/DDBJ databases">
        <authorList>
            <person name="Chen Y."/>
            <person name="Shah S."/>
            <person name="Dougan E. K."/>
            <person name="Thang M."/>
            <person name="Chan C."/>
        </authorList>
    </citation>
    <scope>NUCLEOTIDE SEQUENCE [LARGE SCALE GENOMIC DNA]</scope>
</reference>
<evidence type="ECO:0000256" key="1">
    <source>
        <dbReference type="SAM" id="MobiDB-lite"/>
    </source>
</evidence>
<dbReference type="EMBL" id="CAUYUJ010017491">
    <property type="protein sequence ID" value="CAK0875235.1"/>
    <property type="molecule type" value="Genomic_DNA"/>
</dbReference>
<proteinExistence type="predicted"/>
<feature type="compositionally biased region" description="Low complexity" evidence="1">
    <location>
        <begin position="118"/>
        <end position="129"/>
    </location>
</feature>
<dbReference type="Proteomes" id="UP001189429">
    <property type="component" value="Unassembled WGS sequence"/>
</dbReference>
<evidence type="ECO:0000313" key="3">
    <source>
        <dbReference type="Proteomes" id="UP001189429"/>
    </source>
</evidence>
<comment type="caution">
    <text evidence="2">The sequence shown here is derived from an EMBL/GenBank/DDBJ whole genome shotgun (WGS) entry which is preliminary data.</text>
</comment>
<feature type="region of interest" description="Disordered" evidence="1">
    <location>
        <begin position="1"/>
        <end position="146"/>
    </location>
</feature>
<sequence>MPDRTLHRMPAAAAGEAGAAERGHPLGARVRARGRGGRDRQAPVPPRRAPRGAGGSEEEQALDSAALRGPPPRARAGEGRADRAGGRPPPCERARSPRAARGGAGARLPSEARGSFCSPAAPTSPWSSAGRAPQAGATPPRRRGCC</sequence>
<feature type="compositionally biased region" description="Basic and acidic residues" evidence="1">
    <location>
        <begin position="75"/>
        <end position="95"/>
    </location>
</feature>